<organism evidence="9 10">
    <name type="scientific">Dactylosporangium aurantiacum</name>
    <dbReference type="NCBI Taxonomy" id="35754"/>
    <lineage>
        <taxon>Bacteria</taxon>
        <taxon>Bacillati</taxon>
        <taxon>Actinomycetota</taxon>
        <taxon>Actinomycetes</taxon>
        <taxon>Micromonosporales</taxon>
        <taxon>Micromonosporaceae</taxon>
        <taxon>Dactylosporangium</taxon>
    </lineage>
</organism>
<feature type="transmembrane region" description="Helical" evidence="7">
    <location>
        <begin position="7"/>
        <end position="26"/>
    </location>
</feature>
<feature type="transmembrane region" description="Helical" evidence="7">
    <location>
        <begin position="142"/>
        <end position="165"/>
    </location>
</feature>
<proteinExistence type="inferred from homology"/>
<dbReference type="InterPro" id="IPR032816">
    <property type="entry name" value="VTT_dom"/>
</dbReference>
<evidence type="ECO:0000256" key="3">
    <source>
        <dbReference type="ARBA" id="ARBA00022475"/>
    </source>
</evidence>
<evidence type="ECO:0000256" key="4">
    <source>
        <dbReference type="ARBA" id="ARBA00022692"/>
    </source>
</evidence>
<keyword evidence="6 7" id="KW-0472">Membrane</keyword>
<keyword evidence="5 7" id="KW-1133">Transmembrane helix</keyword>
<gene>
    <name evidence="9" type="ORF">Daura_32915</name>
</gene>
<feature type="transmembrane region" description="Helical" evidence="7">
    <location>
        <begin position="54"/>
        <end position="75"/>
    </location>
</feature>
<name>A0A9Q9IDN8_9ACTN</name>
<dbReference type="GO" id="GO:0005886">
    <property type="term" value="C:plasma membrane"/>
    <property type="evidence" value="ECO:0007669"/>
    <property type="project" value="UniProtKB-SubCell"/>
</dbReference>
<evidence type="ECO:0000259" key="8">
    <source>
        <dbReference type="Pfam" id="PF09335"/>
    </source>
</evidence>
<protein>
    <submittedName>
        <fullName evidence="9">DedA family protein</fullName>
    </submittedName>
</protein>
<keyword evidence="4 7" id="KW-0812">Transmembrane</keyword>
<keyword evidence="10" id="KW-1185">Reference proteome</keyword>
<evidence type="ECO:0000256" key="1">
    <source>
        <dbReference type="ARBA" id="ARBA00004651"/>
    </source>
</evidence>
<feature type="domain" description="VTT" evidence="8">
    <location>
        <begin position="33"/>
        <end position="162"/>
    </location>
</feature>
<evidence type="ECO:0000313" key="10">
    <source>
        <dbReference type="Proteomes" id="UP001058003"/>
    </source>
</evidence>
<dbReference type="Proteomes" id="UP001058003">
    <property type="component" value="Chromosome"/>
</dbReference>
<feature type="transmembrane region" description="Helical" evidence="7">
    <location>
        <begin position="177"/>
        <end position="195"/>
    </location>
</feature>
<dbReference type="Pfam" id="PF09335">
    <property type="entry name" value="VTT_dom"/>
    <property type="match status" value="1"/>
</dbReference>
<dbReference type="KEGG" id="daur:Daura_32915"/>
<dbReference type="EMBL" id="CP073767">
    <property type="protein sequence ID" value="UWZ51529.1"/>
    <property type="molecule type" value="Genomic_DNA"/>
</dbReference>
<dbReference type="AlphaFoldDB" id="A0A9Q9IDN8"/>
<dbReference type="RefSeq" id="WP_033359172.1">
    <property type="nucleotide sequence ID" value="NZ_JBIAZK010000026.1"/>
</dbReference>
<evidence type="ECO:0000256" key="6">
    <source>
        <dbReference type="ARBA" id="ARBA00023136"/>
    </source>
</evidence>
<keyword evidence="3" id="KW-1003">Cell membrane</keyword>
<reference evidence="9" key="1">
    <citation type="submission" date="2021-04" db="EMBL/GenBank/DDBJ databases">
        <title>Dactylosporangium aurantiacum NRRL B-8018 full assembly.</title>
        <authorList>
            <person name="Hartkoorn R.C."/>
            <person name="Beaudoing E."/>
            <person name="Hot D."/>
        </authorList>
    </citation>
    <scope>NUCLEOTIDE SEQUENCE</scope>
    <source>
        <strain evidence="9">NRRL B-8018</strain>
    </source>
</reference>
<sequence length="201" mass="21942">MSMMTDWIFDVIDTLGPVGVGLLIALETLVPPIPSELILPLAGFRARAGAMHPVLVWCCATAGAVVGSLVLYWVGARLGYERLHRLAGRRWFLLTGQRDLERGRRLFQRHGSWFVALSRCVPILRSLVSIPAGVERMRLPKFVLLTTAGSGVWNALFIGAGWLLAERWQHVEHYSGPAGTVVGALLAAGLVVLAVRKLRSA</sequence>
<evidence type="ECO:0000256" key="7">
    <source>
        <dbReference type="SAM" id="Phobius"/>
    </source>
</evidence>
<comment type="subcellular location">
    <subcellularLocation>
        <location evidence="1">Cell membrane</location>
        <topology evidence="1">Multi-pass membrane protein</topology>
    </subcellularLocation>
</comment>
<evidence type="ECO:0000256" key="5">
    <source>
        <dbReference type="ARBA" id="ARBA00022989"/>
    </source>
</evidence>
<dbReference type="PANTHER" id="PTHR42709">
    <property type="entry name" value="ALKALINE PHOSPHATASE LIKE PROTEIN"/>
    <property type="match status" value="1"/>
</dbReference>
<comment type="similarity">
    <text evidence="2">Belongs to the DedA family.</text>
</comment>
<dbReference type="OrthoDB" id="9813426at2"/>
<evidence type="ECO:0000313" key="9">
    <source>
        <dbReference type="EMBL" id="UWZ51529.1"/>
    </source>
</evidence>
<dbReference type="PANTHER" id="PTHR42709:SF6">
    <property type="entry name" value="UNDECAPRENYL PHOSPHATE TRANSPORTER A"/>
    <property type="match status" value="1"/>
</dbReference>
<dbReference type="InterPro" id="IPR051311">
    <property type="entry name" value="DedA_domain"/>
</dbReference>
<evidence type="ECO:0000256" key="2">
    <source>
        <dbReference type="ARBA" id="ARBA00010792"/>
    </source>
</evidence>
<accession>A0A9Q9IDN8</accession>